<proteinExistence type="predicted"/>
<dbReference type="Gene3D" id="1.10.10.10">
    <property type="entry name" value="Winged helix-like DNA-binding domain superfamily/Winged helix DNA-binding domain"/>
    <property type="match status" value="1"/>
</dbReference>
<comment type="caution">
    <text evidence="4">The sequence shown here is derived from an EMBL/GenBank/DDBJ whole genome shotgun (WGS) entry which is preliminary data.</text>
</comment>
<dbReference type="AlphaFoldDB" id="A0A5M3XFU9"/>
<dbReference type="InterPro" id="IPR016032">
    <property type="entry name" value="Sig_transdc_resp-reg_C-effctor"/>
</dbReference>
<dbReference type="Gene3D" id="3.30.450.40">
    <property type="match status" value="1"/>
</dbReference>
<dbReference type="InterPro" id="IPR029016">
    <property type="entry name" value="GAF-like_dom_sf"/>
</dbReference>
<name>A0A5M3XFU9_9ACTN</name>
<dbReference type="Proteomes" id="UP000331127">
    <property type="component" value="Unassembled WGS sequence"/>
</dbReference>
<evidence type="ECO:0000256" key="1">
    <source>
        <dbReference type="ARBA" id="ARBA00023015"/>
    </source>
</evidence>
<dbReference type="GO" id="GO:0003677">
    <property type="term" value="F:DNA binding"/>
    <property type="evidence" value="ECO:0007669"/>
    <property type="project" value="InterPro"/>
</dbReference>
<evidence type="ECO:0000256" key="2">
    <source>
        <dbReference type="ARBA" id="ARBA00023163"/>
    </source>
</evidence>
<dbReference type="InterPro" id="IPR036388">
    <property type="entry name" value="WH-like_DNA-bd_sf"/>
</dbReference>
<keyword evidence="2" id="KW-0804">Transcription</keyword>
<dbReference type="InterPro" id="IPR000792">
    <property type="entry name" value="Tscrpt_reg_LuxR_C"/>
</dbReference>
<keyword evidence="5" id="KW-1185">Reference proteome</keyword>
<evidence type="ECO:0000313" key="4">
    <source>
        <dbReference type="EMBL" id="GES16958.1"/>
    </source>
</evidence>
<accession>A0A5M3XFU9</accession>
<dbReference type="SUPFAM" id="SSF55781">
    <property type="entry name" value="GAF domain-like"/>
    <property type="match status" value="1"/>
</dbReference>
<dbReference type="Pfam" id="PF00196">
    <property type="entry name" value="GerE"/>
    <property type="match status" value="1"/>
</dbReference>
<evidence type="ECO:0000313" key="5">
    <source>
        <dbReference type="Proteomes" id="UP000331127"/>
    </source>
</evidence>
<dbReference type="SUPFAM" id="SSF46894">
    <property type="entry name" value="C-terminal effector domain of the bipartite response regulators"/>
    <property type="match status" value="1"/>
</dbReference>
<feature type="domain" description="HTH luxR-type" evidence="3">
    <location>
        <begin position="286"/>
        <end position="343"/>
    </location>
</feature>
<organism evidence="4 5">
    <name type="scientific">Acrocarpospora macrocephala</name>
    <dbReference type="NCBI Taxonomy" id="150177"/>
    <lineage>
        <taxon>Bacteria</taxon>
        <taxon>Bacillati</taxon>
        <taxon>Actinomycetota</taxon>
        <taxon>Actinomycetes</taxon>
        <taxon>Streptosporangiales</taxon>
        <taxon>Streptosporangiaceae</taxon>
        <taxon>Acrocarpospora</taxon>
    </lineage>
</organism>
<sequence length="367" mass="40318">MRRRRSPAETIEALQKALLHAMSPLAVLEAASEALLAAVPADVWCAVMLDPATLLDTGGIHREGFPEGSMRRLFELEHVQQDHPSHLRLVAVDRDRVNLLSRTPEALTGAYYQDILAPLGLADELRVVLRERKRVWGLLVWCRAAGSPGFDSQELDIARALAVPAATALRQSLVLAGIDTGELPDAPGRLTLGPSLDLHSSSPSADRWLAEYQNDGDRPLPYALQALAVRATGLPPGVEVHSLVPIPSGRFMSLRAWSVPVGGTNGVAMSLARGEPNHLVPLILDIYGFSPAERRIIELVLHGRSIIQISRQLERSEHTISKQLANAYQRVGVNSREELMSALFFRHYLPQFPRPDLTTDGRLFVAR</sequence>
<dbReference type="EMBL" id="BLAE01000126">
    <property type="protein sequence ID" value="GES16958.1"/>
    <property type="molecule type" value="Genomic_DNA"/>
</dbReference>
<keyword evidence="1" id="KW-0805">Transcription regulation</keyword>
<evidence type="ECO:0000259" key="3">
    <source>
        <dbReference type="SMART" id="SM00421"/>
    </source>
</evidence>
<reference evidence="4 5" key="1">
    <citation type="submission" date="2019-10" db="EMBL/GenBank/DDBJ databases">
        <title>Whole genome shotgun sequence of Acrocarpospora macrocephala NBRC 16266.</title>
        <authorList>
            <person name="Ichikawa N."/>
            <person name="Kimura A."/>
            <person name="Kitahashi Y."/>
            <person name="Komaki H."/>
            <person name="Oguchi A."/>
        </authorList>
    </citation>
    <scope>NUCLEOTIDE SEQUENCE [LARGE SCALE GENOMIC DNA]</scope>
    <source>
        <strain evidence="4 5">NBRC 16266</strain>
    </source>
</reference>
<dbReference type="GO" id="GO:0006355">
    <property type="term" value="P:regulation of DNA-templated transcription"/>
    <property type="evidence" value="ECO:0007669"/>
    <property type="project" value="InterPro"/>
</dbReference>
<gene>
    <name evidence="4" type="ORF">Amac_105560</name>
</gene>
<dbReference type="SMART" id="SM00421">
    <property type="entry name" value="HTH_LUXR"/>
    <property type="match status" value="1"/>
</dbReference>
<protein>
    <recommendedName>
        <fullName evidence="3">HTH luxR-type domain-containing protein</fullName>
    </recommendedName>
</protein>